<proteinExistence type="predicted"/>
<keyword evidence="9" id="KW-1185">Reference proteome</keyword>
<keyword evidence="4" id="KW-0572">Peptidoglycan-anchor</keyword>
<dbReference type="Proteomes" id="UP000326838">
    <property type="component" value="Unassembled WGS sequence"/>
</dbReference>
<evidence type="ECO:0000256" key="2">
    <source>
        <dbReference type="ARBA" id="ARBA00022525"/>
    </source>
</evidence>
<dbReference type="EMBL" id="VYUY01000007">
    <property type="protein sequence ID" value="KAA9134611.1"/>
    <property type="molecule type" value="Genomic_DNA"/>
</dbReference>
<evidence type="ECO:0000256" key="4">
    <source>
        <dbReference type="ARBA" id="ARBA00023088"/>
    </source>
</evidence>
<reference evidence="9" key="1">
    <citation type="submission" date="2019-09" db="EMBL/GenBank/DDBJ databases">
        <title>Mumia zhuanghuii sp. nov. isolated from the intestinal contents of plateau pika (Ochotona curzoniae) in the Qinghai-Tibet plateau of China.</title>
        <authorList>
            <person name="Tian Z."/>
        </authorList>
    </citation>
    <scope>NUCLEOTIDE SEQUENCE [LARGE SCALE GENOMIC DNA]</scope>
    <source>
        <strain evidence="9">L-033</strain>
    </source>
</reference>
<evidence type="ECO:0000256" key="3">
    <source>
        <dbReference type="ARBA" id="ARBA00022729"/>
    </source>
</evidence>
<dbReference type="InterPro" id="IPR013783">
    <property type="entry name" value="Ig-like_fold"/>
</dbReference>
<keyword evidence="1" id="KW-0134">Cell wall</keyword>
<sequence length="292" mass="29791">MVALEQVRGGAVDHVPAFFVDHGGRPPPVTSEAAHHPLVAVTVDARSRREPAGQVEIRRDGEVVAVLSPGDDTDPTPHDGVSRFHTELTGLAAGTHAFTARFLPATGFEASDSAAQPVVLVARATRLEATPADVAIAAGDTATLHAQVTVDADARARAALTPLDGAVSATLDGEVIGTPGNVDPDTGTTDVQLTGLPVGTHTVVLTFHPDTVHYADATAHVTVTVTPDGPTPADGGPTPADGGDTPADGGADRDQALPKTGQSASAWLTPLLTAGLLTTAGVLLLVRRRTRY</sequence>
<evidence type="ECO:0000256" key="1">
    <source>
        <dbReference type="ARBA" id="ARBA00022512"/>
    </source>
</evidence>
<protein>
    <submittedName>
        <fullName evidence="8">LPXTG cell wall anchor domain-containing protein</fullName>
    </submittedName>
</protein>
<evidence type="ECO:0000313" key="9">
    <source>
        <dbReference type="Proteomes" id="UP000326838"/>
    </source>
</evidence>
<keyword evidence="6" id="KW-0812">Transmembrane</keyword>
<dbReference type="AlphaFoldDB" id="A0A5N0TJ27"/>
<keyword evidence="3" id="KW-0732">Signal</keyword>
<dbReference type="PROSITE" id="PS50847">
    <property type="entry name" value="GRAM_POS_ANCHORING"/>
    <property type="match status" value="1"/>
</dbReference>
<dbReference type="GO" id="GO:0005975">
    <property type="term" value="P:carbohydrate metabolic process"/>
    <property type="evidence" value="ECO:0007669"/>
    <property type="project" value="UniProtKB-ARBA"/>
</dbReference>
<keyword evidence="6" id="KW-1133">Transmembrane helix</keyword>
<dbReference type="Gene3D" id="2.60.40.10">
    <property type="entry name" value="Immunoglobulins"/>
    <property type="match status" value="2"/>
</dbReference>
<accession>A0A5N0TJ27</accession>
<organism evidence="8 9">
    <name type="scientific">Microbacterium caowuchunii</name>
    <dbReference type="NCBI Taxonomy" id="2614638"/>
    <lineage>
        <taxon>Bacteria</taxon>
        <taxon>Bacillati</taxon>
        <taxon>Actinomycetota</taxon>
        <taxon>Actinomycetes</taxon>
        <taxon>Micrococcales</taxon>
        <taxon>Microbacteriaceae</taxon>
        <taxon>Microbacterium</taxon>
    </lineage>
</organism>
<name>A0A5N0TJ27_9MICO</name>
<keyword evidence="2" id="KW-0964">Secreted</keyword>
<gene>
    <name evidence="8" type="ORF">F6B40_06475</name>
</gene>
<feature type="compositionally biased region" description="Low complexity" evidence="5">
    <location>
        <begin position="224"/>
        <end position="249"/>
    </location>
</feature>
<evidence type="ECO:0000313" key="8">
    <source>
        <dbReference type="EMBL" id="KAA9134611.1"/>
    </source>
</evidence>
<keyword evidence="6" id="KW-0472">Membrane</keyword>
<feature type="domain" description="Gram-positive cocci surface proteins LPxTG" evidence="7">
    <location>
        <begin position="257"/>
        <end position="292"/>
    </location>
</feature>
<dbReference type="NCBIfam" id="TIGR01167">
    <property type="entry name" value="LPXTG_anchor"/>
    <property type="match status" value="1"/>
</dbReference>
<dbReference type="InterPro" id="IPR019931">
    <property type="entry name" value="LPXTG_anchor"/>
</dbReference>
<evidence type="ECO:0000256" key="5">
    <source>
        <dbReference type="SAM" id="MobiDB-lite"/>
    </source>
</evidence>
<evidence type="ECO:0000256" key="6">
    <source>
        <dbReference type="SAM" id="Phobius"/>
    </source>
</evidence>
<feature type="transmembrane region" description="Helical" evidence="6">
    <location>
        <begin position="267"/>
        <end position="286"/>
    </location>
</feature>
<evidence type="ECO:0000259" key="7">
    <source>
        <dbReference type="PROSITE" id="PS50847"/>
    </source>
</evidence>
<comment type="caution">
    <text evidence="8">The sequence shown here is derived from an EMBL/GenBank/DDBJ whole genome shotgun (WGS) entry which is preliminary data.</text>
</comment>
<feature type="region of interest" description="Disordered" evidence="5">
    <location>
        <begin position="224"/>
        <end position="261"/>
    </location>
</feature>